<protein>
    <submittedName>
        <fullName evidence="1">Uncharacterized protein</fullName>
    </submittedName>
</protein>
<evidence type="ECO:0000313" key="2">
    <source>
        <dbReference type="Proteomes" id="UP000279968"/>
    </source>
</evidence>
<reference evidence="1 2" key="1">
    <citation type="journal article" date="2015" name="Int. J. Syst. Evol. Microbiol.">
        <title>Micromonospora costi sp. nov., isolated from a leaf of Costus speciosus.</title>
        <authorList>
            <person name="Thawai C."/>
        </authorList>
    </citation>
    <scope>NUCLEOTIDE SEQUENCE [LARGE SCALE GENOMIC DNA]</scope>
    <source>
        <strain evidence="1 2">CS1-12</strain>
    </source>
</reference>
<accession>A0A3A9ZPU5</accession>
<gene>
    <name evidence="1" type="ORF">D7193_30550</name>
</gene>
<dbReference type="EMBL" id="RBAN01000008">
    <property type="protein sequence ID" value="RKN50193.1"/>
    <property type="molecule type" value="Genomic_DNA"/>
</dbReference>
<sequence>MTGIEDVVHALLFRRPSEPPPAVSVERLADGAFHVDHHDPDHVYLLTVRQVPRVPLPVEGPTEVGEVDGVRAHLVRVALANHVEVTIDAEQGPARETASRDFLIRYEEWGRRADRDPPPPWPAERFTRLVPGLSDDTGTAYRLASGQAGGTGTEWEVRWSFLPTPPPAARRLTLRFSPGGGEAVTIDVPLPPPR</sequence>
<evidence type="ECO:0000313" key="1">
    <source>
        <dbReference type="EMBL" id="RKN50193.1"/>
    </source>
</evidence>
<dbReference type="RefSeq" id="WP_120783130.1">
    <property type="nucleotide sequence ID" value="NZ_JBHLUP010000005.1"/>
</dbReference>
<dbReference type="OrthoDB" id="5195537at2"/>
<dbReference type="AlphaFoldDB" id="A0A3A9ZPU5"/>
<name>A0A3A9ZPU5_9ACTN</name>
<organism evidence="1 2">
    <name type="scientific">Micromonospora costi</name>
    <dbReference type="NCBI Taxonomy" id="1530042"/>
    <lineage>
        <taxon>Bacteria</taxon>
        <taxon>Bacillati</taxon>
        <taxon>Actinomycetota</taxon>
        <taxon>Actinomycetes</taxon>
        <taxon>Micromonosporales</taxon>
        <taxon>Micromonosporaceae</taxon>
        <taxon>Micromonospora</taxon>
    </lineage>
</organism>
<keyword evidence="2" id="KW-1185">Reference proteome</keyword>
<proteinExistence type="predicted"/>
<dbReference type="Proteomes" id="UP000279968">
    <property type="component" value="Unassembled WGS sequence"/>
</dbReference>
<comment type="caution">
    <text evidence="1">The sequence shown here is derived from an EMBL/GenBank/DDBJ whole genome shotgun (WGS) entry which is preliminary data.</text>
</comment>